<dbReference type="SUPFAM" id="SSF53300">
    <property type="entry name" value="vWA-like"/>
    <property type="match status" value="1"/>
</dbReference>
<reference evidence="2 3" key="1">
    <citation type="submission" date="2020-03" db="EMBL/GenBank/DDBJ databases">
        <title>WGS of actinomycetes isolated from Thailand.</title>
        <authorList>
            <person name="Thawai C."/>
        </authorList>
    </citation>
    <scope>NUCLEOTIDE SEQUENCE [LARGE SCALE GENOMIC DNA]</scope>
    <source>
        <strain evidence="2 3">HSS6-12</strain>
    </source>
</reference>
<proteinExistence type="predicted"/>
<keyword evidence="1" id="KW-0812">Transmembrane</keyword>
<organism evidence="2 3">
    <name type="scientific">Micromonospora thermarum</name>
    <dbReference type="NCBI Taxonomy" id="2720024"/>
    <lineage>
        <taxon>Bacteria</taxon>
        <taxon>Bacillati</taxon>
        <taxon>Actinomycetota</taxon>
        <taxon>Actinomycetes</taxon>
        <taxon>Micromonosporales</taxon>
        <taxon>Micromonosporaceae</taxon>
        <taxon>Micromonospora</taxon>
    </lineage>
</organism>
<evidence type="ECO:0000313" key="3">
    <source>
        <dbReference type="Proteomes" id="UP000783871"/>
    </source>
</evidence>
<gene>
    <name evidence="2" type="ORF">HCJ94_17665</name>
</gene>
<sequence length="260" mass="27890">MASGRLRPGPPLVRGTGLRPAHGVARRLVPLLLLVVAPLVLLGWLAVHTVREQVEQSGRIEEYQLVGPRGPACLRMVIVVDISGSMLDFAVPRDRALERLFTWLSANLRTEDELAVVDFAAEAATRVPATDYRAARLPGPTGAADGNDTLLLPPIAEVARLGATDCDVELMFISDALITDLPATANDGRRLLTTAGVHGIHLLVPGEDMEISDQWQVAFPAAPPIRFDGDDADDTALALGRAVAAVTGQRLERRPEPRTT</sequence>
<feature type="transmembrane region" description="Helical" evidence="1">
    <location>
        <begin position="28"/>
        <end position="47"/>
    </location>
</feature>
<dbReference type="EMBL" id="JAATEO010000018">
    <property type="protein sequence ID" value="NJP33758.1"/>
    <property type="molecule type" value="Genomic_DNA"/>
</dbReference>
<protein>
    <recommendedName>
        <fullName evidence="4">VWFA domain-containing protein</fullName>
    </recommendedName>
</protein>
<dbReference type="RefSeq" id="WP_168002127.1">
    <property type="nucleotide sequence ID" value="NZ_JAATEO010000018.1"/>
</dbReference>
<keyword evidence="1" id="KW-1133">Transmembrane helix</keyword>
<evidence type="ECO:0008006" key="4">
    <source>
        <dbReference type="Google" id="ProtNLM"/>
    </source>
</evidence>
<dbReference type="Gene3D" id="3.40.50.410">
    <property type="entry name" value="von Willebrand factor, type A domain"/>
    <property type="match status" value="1"/>
</dbReference>
<accession>A0ABX0ZCP7</accession>
<keyword evidence="3" id="KW-1185">Reference proteome</keyword>
<keyword evidence="1" id="KW-0472">Membrane</keyword>
<comment type="caution">
    <text evidence="2">The sequence shown here is derived from an EMBL/GenBank/DDBJ whole genome shotgun (WGS) entry which is preliminary data.</text>
</comment>
<dbReference type="InterPro" id="IPR036465">
    <property type="entry name" value="vWFA_dom_sf"/>
</dbReference>
<dbReference type="Proteomes" id="UP000783871">
    <property type="component" value="Unassembled WGS sequence"/>
</dbReference>
<name>A0ABX0ZCP7_9ACTN</name>
<evidence type="ECO:0000313" key="2">
    <source>
        <dbReference type="EMBL" id="NJP33758.1"/>
    </source>
</evidence>
<evidence type="ECO:0000256" key="1">
    <source>
        <dbReference type="SAM" id="Phobius"/>
    </source>
</evidence>